<dbReference type="InterPro" id="IPR003593">
    <property type="entry name" value="AAA+_ATPase"/>
</dbReference>
<dbReference type="AlphaFoldDB" id="A0A844CAG4"/>
<protein>
    <submittedName>
        <fullName evidence="10">ATP-binding cassette domain-containing protein</fullName>
    </submittedName>
</protein>
<evidence type="ECO:0000256" key="4">
    <source>
        <dbReference type="ARBA" id="ARBA00022840"/>
    </source>
</evidence>
<dbReference type="Proteomes" id="UP000440066">
    <property type="component" value="Unassembled WGS sequence"/>
</dbReference>
<reference evidence="10 11" key="1">
    <citation type="submission" date="2019-11" db="EMBL/GenBank/DDBJ databases">
        <title>Characterisation of Fundicoccus ignavus gen. nov. sp. nov., a novel genus of the family Aerococcaceae from bulk tank milk.</title>
        <authorList>
            <person name="Siebert A."/>
            <person name="Huptas C."/>
            <person name="Wenning M."/>
            <person name="Scherer S."/>
            <person name="Doll E.V."/>
        </authorList>
    </citation>
    <scope>NUCLEOTIDE SEQUENCE [LARGE SCALE GENOMIC DNA]</scope>
    <source>
        <strain evidence="10 11">DSM 109652</strain>
    </source>
</reference>
<dbReference type="PANTHER" id="PTHR24221:SF654">
    <property type="entry name" value="ATP-BINDING CASSETTE SUB-FAMILY B MEMBER 6"/>
    <property type="match status" value="1"/>
</dbReference>
<dbReference type="GO" id="GO:0005886">
    <property type="term" value="C:plasma membrane"/>
    <property type="evidence" value="ECO:0007669"/>
    <property type="project" value="UniProtKB-SubCell"/>
</dbReference>
<feature type="transmembrane region" description="Helical" evidence="7">
    <location>
        <begin position="125"/>
        <end position="149"/>
    </location>
</feature>
<dbReference type="EMBL" id="WJQT01000001">
    <property type="protein sequence ID" value="MRJ46160.1"/>
    <property type="molecule type" value="Genomic_DNA"/>
</dbReference>
<dbReference type="SUPFAM" id="SSF52540">
    <property type="entry name" value="P-loop containing nucleoside triphosphate hydrolases"/>
    <property type="match status" value="1"/>
</dbReference>
<dbReference type="Gene3D" id="1.20.1560.10">
    <property type="entry name" value="ABC transporter type 1, transmembrane domain"/>
    <property type="match status" value="1"/>
</dbReference>
<dbReference type="CDD" id="cd03228">
    <property type="entry name" value="ABCC_MRP_Like"/>
    <property type="match status" value="1"/>
</dbReference>
<proteinExistence type="predicted"/>
<name>A0A844CAG4_9LACT</name>
<dbReference type="InterPro" id="IPR011527">
    <property type="entry name" value="ABC1_TM_dom"/>
</dbReference>
<dbReference type="InterPro" id="IPR036640">
    <property type="entry name" value="ABC1_TM_sf"/>
</dbReference>
<dbReference type="SUPFAM" id="SSF90123">
    <property type="entry name" value="ABC transporter transmembrane region"/>
    <property type="match status" value="1"/>
</dbReference>
<dbReference type="PANTHER" id="PTHR24221">
    <property type="entry name" value="ATP-BINDING CASSETTE SUB-FAMILY B"/>
    <property type="match status" value="1"/>
</dbReference>
<dbReference type="GO" id="GO:0140359">
    <property type="term" value="F:ABC-type transporter activity"/>
    <property type="evidence" value="ECO:0007669"/>
    <property type="project" value="InterPro"/>
</dbReference>
<feature type="transmembrane region" description="Helical" evidence="7">
    <location>
        <begin position="51"/>
        <end position="71"/>
    </location>
</feature>
<accession>A0A844CAG4</accession>
<dbReference type="GO" id="GO:0016887">
    <property type="term" value="F:ATP hydrolysis activity"/>
    <property type="evidence" value="ECO:0007669"/>
    <property type="project" value="InterPro"/>
</dbReference>
<dbReference type="InterPro" id="IPR003439">
    <property type="entry name" value="ABC_transporter-like_ATP-bd"/>
</dbReference>
<evidence type="ECO:0000256" key="5">
    <source>
        <dbReference type="ARBA" id="ARBA00022989"/>
    </source>
</evidence>
<dbReference type="InterPro" id="IPR017871">
    <property type="entry name" value="ABC_transporter-like_CS"/>
</dbReference>
<evidence type="ECO:0000256" key="7">
    <source>
        <dbReference type="SAM" id="Phobius"/>
    </source>
</evidence>
<dbReference type="Pfam" id="PF00664">
    <property type="entry name" value="ABC_membrane"/>
    <property type="match status" value="1"/>
</dbReference>
<sequence length="533" mass="60058">MIMSLKKYLKQHWQKNGIVLFWIIVGSAVTVGWGWVSANALTALVELDFQFFIQWMLIMLGVFLVWCLQIYMQTVSYSKALEAMNISMREDITNRIAHYTYSDYEKHSEGTYVSWLTNDITTINYYGFGTLSMIVTQLFTVLFSIVAIINFHYSLLITISILALIVLNTPKLFSKRMNERMTEMTQGDEQMTTKMGDVMNGYSSLFMMNLRQFIVSKARGASEELASKKTAYAKVSGLMSASTNGASLFSQIIVIAQTGFLYIQGLVPVGAMNGTQYFAANIFASLTGLSANLIELKTVQPIFDKFEKIDIYEKDKPNAESLSREIRMEDVSYRYTKMKEPVIQSKTFSFKKGEKIGVFGASGTGKSTLLNLLTGKLEDYSGTIFIDDLNYRDLNMDSIRDQIIYLEQSPHLFNISLKENITLSQSIAPEIIQNAIDKAGLTPFVHTLTEGLETLVETNGKNFSGGQKQRIALARGLASRKEVVLFDEATASLDEQSAKEIEDYLMESNLTVIIVSHHVSEELRGKFDTIYQL</sequence>
<evidence type="ECO:0000256" key="1">
    <source>
        <dbReference type="ARBA" id="ARBA00004651"/>
    </source>
</evidence>
<dbReference type="InterPro" id="IPR039421">
    <property type="entry name" value="Type_1_exporter"/>
</dbReference>
<dbReference type="InterPro" id="IPR027417">
    <property type="entry name" value="P-loop_NTPase"/>
</dbReference>
<dbReference type="GO" id="GO:0034040">
    <property type="term" value="F:ATPase-coupled lipid transmembrane transporter activity"/>
    <property type="evidence" value="ECO:0007669"/>
    <property type="project" value="TreeGrafter"/>
</dbReference>
<evidence type="ECO:0000256" key="2">
    <source>
        <dbReference type="ARBA" id="ARBA00022692"/>
    </source>
</evidence>
<keyword evidence="2 7" id="KW-0812">Transmembrane</keyword>
<dbReference type="GO" id="GO:0005524">
    <property type="term" value="F:ATP binding"/>
    <property type="evidence" value="ECO:0007669"/>
    <property type="project" value="UniProtKB-KW"/>
</dbReference>
<organism evidence="10 11">
    <name type="scientific">Fundicoccus ignavus</name>
    <dbReference type="NCBI Taxonomy" id="2664442"/>
    <lineage>
        <taxon>Bacteria</taxon>
        <taxon>Bacillati</taxon>
        <taxon>Bacillota</taxon>
        <taxon>Bacilli</taxon>
        <taxon>Lactobacillales</taxon>
        <taxon>Aerococcaceae</taxon>
        <taxon>Fundicoccus</taxon>
    </lineage>
</organism>
<evidence type="ECO:0000313" key="11">
    <source>
        <dbReference type="Proteomes" id="UP000440066"/>
    </source>
</evidence>
<dbReference type="PROSITE" id="PS50893">
    <property type="entry name" value="ABC_TRANSPORTER_2"/>
    <property type="match status" value="1"/>
</dbReference>
<dbReference type="SMART" id="SM00382">
    <property type="entry name" value="AAA"/>
    <property type="match status" value="1"/>
</dbReference>
<feature type="domain" description="ABC transporter" evidence="8">
    <location>
        <begin position="326"/>
        <end position="532"/>
    </location>
</feature>
<keyword evidence="5 7" id="KW-1133">Transmembrane helix</keyword>
<dbReference type="PROSITE" id="PS50929">
    <property type="entry name" value="ABC_TM1F"/>
    <property type="match status" value="1"/>
</dbReference>
<keyword evidence="6 7" id="KW-0472">Membrane</keyword>
<feature type="domain" description="ABC transmembrane type-1" evidence="9">
    <location>
        <begin position="18"/>
        <end position="298"/>
    </location>
</feature>
<dbReference type="Pfam" id="PF00005">
    <property type="entry name" value="ABC_tran"/>
    <property type="match status" value="1"/>
</dbReference>
<dbReference type="PROSITE" id="PS00211">
    <property type="entry name" value="ABC_TRANSPORTER_1"/>
    <property type="match status" value="1"/>
</dbReference>
<gene>
    <name evidence="10" type="ORF">GF867_01040</name>
</gene>
<keyword evidence="3" id="KW-0547">Nucleotide-binding</keyword>
<comment type="subcellular location">
    <subcellularLocation>
        <location evidence="1">Cell membrane</location>
        <topology evidence="1">Multi-pass membrane protein</topology>
    </subcellularLocation>
</comment>
<feature type="transmembrane region" description="Helical" evidence="7">
    <location>
        <begin position="155"/>
        <end position="174"/>
    </location>
</feature>
<comment type="caution">
    <text evidence="10">The sequence shown here is derived from an EMBL/GenBank/DDBJ whole genome shotgun (WGS) entry which is preliminary data.</text>
</comment>
<evidence type="ECO:0000259" key="9">
    <source>
        <dbReference type="PROSITE" id="PS50929"/>
    </source>
</evidence>
<keyword evidence="4 10" id="KW-0067">ATP-binding</keyword>
<evidence type="ECO:0000256" key="6">
    <source>
        <dbReference type="ARBA" id="ARBA00023136"/>
    </source>
</evidence>
<evidence type="ECO:0000256" key="3">
    <source>
        <dbReference type="ARBA" id="ARBA00022741"/>
    </source>
</evidence>
<evidence type="ECO:0000313" key="10">
    <source>
        <dbReference type="EMBL" id="MRJ46160.1"/>
    </source>
</evidence>
<dbReference type="Gene3D" id="3.40.50.300">
    <property type="entry name" value="P-loop containing nucleotide triphosphate hydrolases"/>
    <property type="match status" value="1"/>
</dbReference>
<evidence type="ECO:0000259" key="8">
    <source>
        <dbReference type="PROSITE" id="PS50893"/>
    </source>
</evidence>
<feature type="transmembrane region" description="Helical" evidence="7">
    <location>
        <begin position="20"/>
        <end position="45"/>
    </location>
</feature>